<sequence>MLQQMRSGAASWIAKGLMILLVFSFAIWGIGDYVSGFGSSGDVAKVGSTSIGQQEYSDALRREVNQLRRQFGPGFSLEQAKQLGIDETALNRMIEDKLYVQAARKLGIGASDAQVRELIMNASAFKGMGGQFDRLAFENYLRNEGYSEGMLVALLRDDVLRSQLLGSLFGSVVHAPDAMVNAVLQYRLQRRMAEFIVIDPARLPAPAAPTDAQIEEFYKAHPVSFTAPERRNVAWFDISAAQRATVMNVTPEELREEYDSHQQAYITPEKRSVEQVVFTTEAEAKAAAEAIAKGESFAAMAARLQKLKPEDLSLGLVTRNDLPAAIANAAFALEKDKVSDPVISPFGFHLLRVTDIQAGTTRSFESVQTELRNQIGLRKAADGMVKLRQQIDDQIAGGATLDEIAKTQNLPTKQVEGIDAQGADTAGKPVEALPKLPAFLSEAFQLGTEAEPQIVDSTDGGLIVLKVLAIQPATLKPLEQVKPDVVAALVERARADAANDRARQIAERVRSGGDLAREAAGIGAAVQLSAPLSRGGQPAERSFSPAVISALFASPKVGDVVSGPAASPAGGAIVAKLSGIEQPDPALMARQQEQAAQQLAGGMTQDLVTQYKLVLQKEIGVSINPEARARAANF</sequence>
<evidence type="ECO:0000256" key="15">
    <source>
        <dbReference type="SAM" id="Phobius"/>
    </source>
</evidence>
<keyword evidence="14" id="KW-0697">Rotamase</keyword>
<gene>
    <name evidence="17" type="ORF">FNB15_14865</name>
</gene>
<keyword evidence="7 15" id="KW-0472">Membrane</keyword>
<evidence type="ECO:0000256" key="13">
    <source>
        <dbReference type="ARBA" id="ARBA00042775"/>
    </source>
</evidence>
<evidence type="ECO:0000256" key="14">
    <source>
        <dbReference type="PROSITE-ProRule" id="PRU00278"/>
    </source>
</evidence>
<evidence type="ECO:0000259" key="16">
    <source>
        <dbReference type="PROSITE" id="PS50198"/>
    </source>
</evidence>
<reference evidence="17 18" key="1">
    <citation type="submission" date="2019-07" db="EMBL/GenBank/DDBJ databases">
        <title>Genome sequencing for Ferrovibrio sp. K5.</title>
        <authorList>
            <person name="Park S.-J."/>
        </authorList>
    </citation>
    <scope>NUCLEOTIDE SEQUENCE [LARGE SCALE GENOMIC DNA]</scope>
    <source>
        <strain evidence="17 18">K5</strain>
    </source>
</reference>
<keyword evidence="8" id="KW-0143">Chaperone</keyword>
<feature type="domain" description="PpiC" evidence="16">
    <location>
        <begin position="268"/>
        <end position="355"/>
    </location>
</feature>
<dbReference type="AlphaFoldDB" id="A0A516H4D0"/>
<dbReference type="KEGG" id="fer:FNB15_14865"/>
<evidence type="ECO:0000256" key="6">
    <source>
        <dbReference type="ARBA" id="ARBA00022989"/>
    </source>
</evidence>
<keyword evidence="4" id="KW-0997">Cell inner membrane</keyword>
<dbReference type="GO" id="GO:0003755">
    <property type="term" value="F:peptidyl-prolyl cis-trans isomerase activity"/>
    <property type="evidence" value="ECO:0007669"/>
    <property type="project" value="UniProtKB-KW"/>
</dbReference>
<dbReference type="InterPro" id="IPR000297">
    <property type="entry name" value="PPIase_PpiC"/>
</dbReference>
<keyword evidence="6 15" id="KW-1133">Transmembrane helix</keyword>
<feature type="transmembrane region" description="Helical" evidence="15">
    <location>
        <begin position="12"/>
        <end position="31"/>
    </location>
</feature>
<evidence type="ECO:0000256" key="5">
    <source>
        <dbReference type="ARBA" id="ARBA00022692"/>
    </source>
</evidence>
<evidence type="ECO:0000256" key="9">
    <source>
        <dbReference type="ARBA" id="ARBA00030642"/>
    </source>
</evidence>
<comment type="similarity">
    <text evidence="11">Belongs to the PpiD chaperone family.</text>
</comment>
<name>A0A516H4D0_9PROT</name>
<evidence type="ECO:0000256" key="7">
    <source>
        <dbReference type="ARBA" id="ARBA00023136"/>
    </source>
</evidence>
<evidence type="ECO:0000256" key="11">
    <source>
        <dbReference type="ARBA" id="ARBA00038408"/>
    </source>
</evidence>
<keyword evidence="18" id="KW-1185">Reference proteome</keyword>
<dbReference type="InterPro" id="IPR027304">
    <property type="entry name" value="Trigger_fact/SurA_dom_sf"/>
</dbReference>
<dbReference type="SUPFAM" id="SSF109998">
    <property type="entry name" value="Triger factor/SurA peptide-binding domain-like"/>
    <property type="match status" value="1"/>
</dbReference>
<dbReference type="OrthoDB" id="9768393at2"/>
<dbReference type="Pfam" id="PF13624">
    <property type="entry name" value="SurA_N_3"/>
    <property type="match status" value="1"/>
</dbReference>
<organism evidence="17 18">
    <name type="scientific">Ferrovibrio terrae</name>
    <dbReference type="NCBI Taxonomy" id="2594003"/>
    <lineage>
        <taxon>Bacteria</taxon>
        <taxon>Pseudomonadati</taxon>
        <taxon>Pseudomonadota</taxon>
        <taxon>Alphaproteobacteria</taxon>
        <taxon>Rhodospirillales</taxon>
        <taxon>Rhodospirillaceae</taxon>
        <taxon>Ferrovibrio</taxon>
    </lineage>
</organism>
<evidence type="ECO:0000256" key="3">
    <source>
        <dbReference type="ARBA" id="ARBA00022475"/>
    </source>
</evidence>
<keyword evidence="5 15" id="KW-0812">Transmembrane</keyword>
<dbReference type="RefSeq" id="WP_144069461.1">
    <property type="nucleotide sequence ID" value="NZ_CP041636.1"/>
</dbReference>
<evidence type="ECO:0000256" key="12">
    <source>
        <dbReference type="ARBA" id="ARBA00040743"/>
    </source>
</evidence>
<keyword evidence="14" id="KW-0413">Isomerase</keyword>
<dbReference type="PANTHER" id="PTHR47529:SF1">
    <property type="entry name" value="PERIPLASMIC CHAPERONE PPID"/>
    <property type="match status" value="1"/>
</dbReference>
<dbReference type="PROSITE" id="PS50198">
    <property type="entry name" value="PPIC_PPIASE_2"/>
    <property type="match status" value="1"/>
</dbReference>
<dbReference type="SUPFAM" id="SSF54534">
    <property type="entry name" value="FKBP-like"/>
    <property type="match status" value="1"/>
</dbReference>
<protein>
    <recommendedName>
        <fullName evidence="2">Parvulin-like PPIase</fullName>
    </recommendedName>
    <alternativeName>
        <fullName evidence="9">Peptidyl-prolyl cis-trans isomerase plp</fullName>
    </alternativeName>
    <alternativeName>
        <fullName evidence="12">Periplasmic chaperone PpiD</fullName>
    </alternativeName>
    <alternativeName>
        <fullName evidence="13">Periplasmic folding chaperone</fullName>
    </alternativeName>
    <alternativeName>
        <fullName evidence="10">Rotamase plp</fullName>
    </alternativeName>
</protein>
<dbReference type="InterPro" id="IPR052029">
    <property type="entry name" value="PpiD_chaperone"/>
</dbReference>
<dbReference type="Gene3D" id="1.10.4030.10">
    <property type="entry name" value="Porin chaperone SurA, peptide-binding domain"/>
    <property type="match status" value="1"/>
</dbReference>
<accession>A0A516H4D0</accession>
<evidence type="ECO:0000256" key="4">
    <source>
        <dbReference type="ARBA" id="ARBA00022519"/>
    </source>
</evidence>
<evidence type="ECO:0000256" key="2">
    <source>
        <dbReference type="ARBA" id="ARBA00018370"/>
    </source>
</evidence>
<keyword evidence="3" id="KW-1003">Cell membrane</keyword>
<dbReference type="PANTHER" id="PTHR47529">
    <property type="entry name" value="PEPTIDYL-PROLYL CIS-TRANS ISOMERASE D"/>
    <property type="match status" value="1"/>
</dbReference>
<dbReference type="Gene3D" id="3.10.50.40">
    <property type="match status" value="1"/>
</dbReference>
<evidence type="ECO:0000256" key="10">
    <source>
        <dbReference type="ARBA" id="ARBA00031484"/>
    </source>
</evidence>
<proteinExistence type="inferred from homology"/>
<dbReference type="Pfam" id="PF13145">
    <property type="entry name" value="Rotamase_2"/>
    <property type="match status" value="1"/>
</dbReference>
<dbReference type="EMBL" id="CP041636">
    <property type="protein sequence ID" value="QDO98480.1"/>
    <property type="molecule type" value="Genomic_DNA"/>
</dbReference>
<comment type="subcellular location">
    <subcellularLocation>
        <location evidence="1">Cell inner membrane</location>
        <topology evidence="1">Single-pass type II membrane protein</topology>
        <orientation evidence="1">Periplasmic side</orientation>
    </subcellularLocation>
</comment>
<dbReference type="Proteomes" id="UP000317496">
    <property type="component" value="Chromosome"/>
</dbReference>
<evidence type="ECO:0000256" key="8">
    <source>
        <dbReference type="ARBA" id="ARBA00023186"/>
    </source>
</evidence>
<evidence type="ECO:0000256" key="1">
    <source>
        <dbReference type="ARBA" id="ARBA00004382"/>
    </source>
</evidence>
<evidence type="ECO:0000313" key="18">
    <source>
        <dbReference type="Proteomes" id="UP000317496"/>
    </source>
</evidence>
<dbReference type="GO" id="GO:0005886">
    <property type="term" value="C:plasma membrane"/>
    <property type="evidence" value="ECO:0007669"/>
    <property type="project" value="UniProtKB-SubCell"/>
</dbReference>
<dbReference type="InterPro" id="IPR046357">
    <property type="entry name" value="PPIase_dom_sf"/>
</dbReference>
<evidence type="ECO:0000313" key="17">
    <source>
        <dbReference type="EMBL" id="QDO98480.1"/>
    </source>
</evidence>